<dbReference type="Gene3D" id="3.30.420.10">
    <property type="entry name" value="Ribonuclease H-like superfamily/Ribonuclease H"/>
    <property type="match status" value="1"/>
</dbReference>
<keyword evidence="1" id="KW-0269">Exonuclease</keyword>
<sequence length="56" mass="5883">NRYGTISLASAASQAALTWEGEAHSAIADARMTAGVVNAIAAYHLALLQEQERLQA</sequence>
<dbReference type="EMBL" id="AALMOO010000108">
    <property type="protein sequence ID" value="EDB1725293.1"/>
    <property type="molecule type" value="Genomic_DNA"/>
</dbReference>
<dbReference type="GO" id="GO:0003676">
    <property type="term" value="F:nucleic acid binding"/>
    <property type="evidence" value="ECO:0007669"/>
    <property type="project" value="InterPro"/>
</dbReference>
<comment type="caution">
    <text evidence="1">The sequence shown here is derived from an EMBL/GenBank/DDBJ whole genome shotgun (WGS) entry which is preliminary data.</text>
</comment>
<dbReference type="SUPFAM" id="SSF53098">
    <property type="entry name" value="Ribonuclease H-like"/>
    <property type="match status" value="1"/>
</dbReference>
<name>A0A626QDM4_SALET</name>
<dbReference type="InterPro" id="IPR012337">
    <property type="entry name" value="RNaseH-like_sf"/>
</dbReference>
<proteinExistence type="predicted"/>
<feature type="non-terminal residue" evidence="1">
    <location>
        <position position="1"/>
    </location>
</feature>
<reference evidence="1" key="1">
    <citation type="submission" date="2019-10" db="EMBL/GenBank/DDBJ databases">
        <authorList>
            <person name="Ashton P.M."/>
            <person name="Dallman T."/>
            <person name="Nair S."/>
            <person name="De Pinna E."/>
            <person name="Peters T."/>
            <person name="Grant K."/>
        </authorList>
    </citation>
    <scope>NUCLEOTIDE SEQUENCE</scope>
    <source>
        <strain evidence="1">810089</strain>
    </source>
</reference>
<evidence type="ECO:0000313" key="1">
    <source>
        <dbReference type="EMBL" id="EDB1725293.1"/>
    </source>
</evidence>
<dbReference type="GO" id="GO:0004527">
    <property type="term" value="F:exonuclease activity"/>
    <property type="evidence" value="ECO:0007669"/>
    <property type="project" value="UniProtKB-KW"/>
</dbReference>
<dbReference type="AlphaFoldDB" id="A0A626QDM4"/>
<organism evidence="1">
    <name type="scientific">Salmonella enterica subsp. enterica serovar Stanley</name>
    <dbReference type="NCBI Taxonomy" id="192953"/>
    <lineage>
        <taxon>Bacteria</taxon>
        <taxon>Pseudomonadati</taxon>
        <taxon>Pseudomonadota</taxon>
        <taxon>Gammaproteobacteria</taxon>
        <taxon>Enterobacterales</taxon>
        <taxon>Enterobacteriaceae</taxon>
        <taxon>Salmonella</taxon>
    </lineage>
</organism>
<accession>A0A626QDM4</accession>
<dbReference type="InterPro" id="IPR036397">
    <property type="entry name" value="RNaseH_sf"/>
</dbReference>
<keyword evidence="1" id="KW-0378">Hydrolase</keyword>
<keyword evidence="1" id="KW-0540">Nuclease</keyword>
<gene>
    <name evidence="1" type="ORF">F9O61_24375</name>
</gene>
<protein>
    <submittedName>
        <fullName evidence="1">3'-5' exonuclease</fullName>
    </submittedName>
</protein>